<protein>
    <submittedName>
        <fullName evidence="7">N-chimaerin-like isoform X3</fullName>
    </submittedName>
</protein>
<dbReference type="Gene3D" id="3.30.60.20">
    <property type="match status" value="1"/>
</dbReference>
<dbReference type="PRINTS" id="PR00008">
    <property type="entry name" value="DAGPEDOMAIN"/>
</dbReference>
<dbReference type="SUPFAM" id="SSF48350">
    <property type="entry name" value="GTPase activation domain, GAP"/>
    <property type="match status" value="1"/>
</dbReference>
<dbReference type="PROSITE" id="PS00479">
    <property type="entry name" value="ZF_DAG_PE_1"/>
    <property type="match status" value="1"/>
</dbReference>
<proteinExistence type="predicted"/>
<dbReference type="InterPro" id="IPR002219">
    <property type="entry name" value="PKC_DAG/PE"/>
</dbReference>
<gene>
    <name evidence="7" type="primary">LOC120057873</name>
</gene>
<accession>A0A8U1EQ44</accession>
<dbReference type="AlphaFoldDB" id="A0A8U1EQ44"/>
<dbReference type="PROSITE" id="PS50081">
    <property type="entry name" value="ZF_DAG_PE_2"/>
    <property type="match status" value="1"/>
</dbReference>
<dbReference type="RefSeq" id="XP_038862273.1">
    <property type="nucleotide sequence ID" value="XM_039006345.1"/>
</dbReference>
<dbReference type="InterPro" id="IPR046349">
    <property type="entry name" value="C1-like_sf"/>
</dbReference>
<dbReference type="GO" id="GO:0007165">
    <property type="term" value="P:signal transduction"/>
    <property type="evidence" value="ECO:0007669"/>
    <property type="project" value="InterPro"/>
</dbReference>
<dbReference type="GO" id="GO:0046872">
    <property type="term" value="F:metal ion binding"/>
    <property type="evidence" value="ECO:0007669"/>
    <property type="project" value="UniProtKB-KW"/>
</dbReference>
<dbReference type="InterPro" id="IPR051854">
    <property type="entry name" value="Rho-type_GAP"/>
</dbReference>
<evidence type="ECO:0000256" key="3">
    <source>
        <dbReference type="ARBA" id="ARBA00022833"/>
    </source>
</evidence>
<evidence type="ECO:0000313" key="6">
    <source>
        <dbReference type="Proteomes" id="UP000808372"/>
    </source>
</evidence>
<reference evidence="7" key="1">
    <citation type="submission" date="2025-08" db="UniProtKB">
        <authorList>
            <consortium name="RefSeq"/>
        </authorList>
    </citation>
    <scope>IDENTIFICATION</scope>
    <source>
        <tissue evidence="7">White muscle</tissue>
    </source>
</reference>
<dbReference type="SUPFAM" id="SSF57889">
    <property type="entry name" value="Cysteine-rich domain"/>
    <property type="match status" value="1"/>
</dbReference>
<dbReference type="GeneID" id="120057873"/>
<dbReference type="InterPro" id="IPR000198">
    <property type="entry name" value="RhoGAP_dom"/>
</dbReference>
<dbReference type="FunFam" id="3.30.60.20:FF:000025">
    <property type="entry name" value="Chimaerin"/>
    <property type="match status" value="1"/>
</dbReference>
<feature type="domain" description="Rho-GAP" evidence="5">
    <location>
        <begin position="71"/>
        <end position="288"/>
    </location>
</feature>
<sequence length="288" mass="33034">MYSTEMWMRNEQKSLVQKAKQEANQQDILAAALGMRISGPQKPPATIWQPLKLFAYSQLTSLVRKATLKDNSLPHKYEKVHNFKVHTFRGPHWCEYCANFMWGLKAQGVKCADCGLNVHKQCSTMVPCNCVPDLKHVKKVYSCELTTLVKAHNTKRPMVVDMCIQEIESRGLKSEGLYRMSGFSDSVEDVKSAFDRELEDPEKQQEAFREALELLPAAHSETLRYLMVHLKRVTLNEKDNLMNAENLGIVFGPTLLRAPNLDAMTALNDIRYQRRVVEFLIKNEDILF</sequence>
<dbReference type="SMART" id="SM00324">
    <property type="entry name" value="RhoGAP"/>
    <property type="match status" value="1"/>
</dbReference>
<dbReference type="Pfam" id="PF00130">
    <property type="entry name" value="C1_1"/>
    <property type="match status" value="1"/>
</dbReference>
<feature type="domain" description="Phorbol-ester/DAG-type" evidence="4">
    <location>
        <begin position="80"/>
        <end position="130"/>
    </location>
</feature>
<keyword evidence="1" id="KW-0343">GTPase activation</keyword>
<evidence type="ECO:0000313" key="7">
    <source>
        <dbReference type="RefSeq" id="XP_038862273.1"/>
    </source>
</evidence>
<evidence type="ECO:0000256" key="2">
    <source>
        <dbReference type="ARBA" id="ARBA00022723"/>
    </source>
</evidence>
<keyword evidence="2" id="KW-0479">Metal-binding</keyword>
<dbReference type="PROSITE" id="PS50238">
    <property type="entry name" value="RHOGAP"/>
    <property type="match status" value="1"/>
</dbReference>
<dbReference type="InterPro" id="IPR008936">
    <property type="entry name" value="Rho_GTPase_activation_prot"/>
</dbReference>
<dbReference type="Gene3D" id="1.10.555.10">
    <property type="entry name" value="Rho GTPase activation protein"/>
    <property type="match status" value="2"/>
</dbReference>
<dbReference type="Pfam" id="PF00620">
    <property type="entry name" value="RhoGAP"/>
    <property type="match status" value="1"/>
</dbReference>
<dbReference type="GO" id="GO:0005096">
    <property type="term" value="F:GTPase activator activity"/>
    <property type="evidence" value="ECO:0007669"/>
    <property type="project" value="UniProtKB-KW"/>
</dbReference>
<dbReference type="Proteomes" id="UP000808372">
    <property type="component" value="Chromosome 13"/>
</dbReference>
<keyword evidence="3" id="KW-0862">Zinc</keyword>
<dbReference type="SMART" id="SM00109">
    <property type="entry name" value="C1"/>
    <property type="match status" value="1"/>
</dbReference>
<dbReference type="PANTHER" id="PTHR46075">
    <property type="entry name" value="CHIMERIN FAMILY MEMBER"/>
    <property type="match status" value="1"/>
</dbReference>
<organism evidence="6 7">
    <name type="scientific">Salvelinus namaycush</name>
    <name type="common">Lake trout</name>
    <name type="synonym">Salmo namaycush</name>
    <dbReference type="NCBI Taxonomy" id="8040"/>
    <lineage>
        <taxon>Eukaryota</taxon>
        <taxon>Metazoa</taxon>
        <taxon>Chordata</taxon>
        <taxon>Craniata</taxon>
        <taxon>Vertebrata</taxon>
        <taxon>Euteleostomi</taxon>
        <taxon>Actinopterygii</taxon>
        <taxon>Neopterygii</taxon>
        <taxon>Teleostei</taxon>
        <taxon>Protacanthopterygii</taxon>
        <taxon>Salmoniformes</taxon>
        <taxon>Salmonidae</taxon>
        <taxon>Salmoninae</taxon>
        <taxon>Salvelinus</taxon>
    </lineage>
</organism>
<dbReference type="InterPro" id="IPR020454">
    <property type="entry name" value="DAG/PE-bd"/>
</dbReference>
<evidence type="ECO:0000259" key="5">
    <source>
        <dbReference type="PROSITE" id="PS50238"/>
    </source>
</evidence>
<keyword evidence="6" id="KW-1185">Reference proteome</keyword>
<name>A0A8U1EQ44_SALNM</name>
<evidence type="ECO:0000256" key="1">
    <source>
        <dbReference type="ARBA" id="ARBA00022468"/>
    </source>
</evidence>
<dbReference type="PANTHER" id="PTHR46075:SF6">
    <property type="entry name" value="N-CHIMAERIN"/>
    <property type="match status" value="1"/>
</dbReference>
<evidence type="ECO:0000259" key="4">
    <source>
        <dbReference type="PROSITE" id="PS50081"/>
    </source>
</evidence>